<feature type="compositionally biased region" description="Basic and acidic residues" evidence="1">
    <location>
        <begin position="365"/>
        <end position="399"/>
    </location>
</feature>
<reference evidence="2 3" key="1">
    <citation type="journal article" date="2018" name="Sci. Rep.">
        <title>Comparative genomics provides insights into the lifestyle and reveals functional heterogeneity of dark septate endophytic fungi.</title>
        <authorList>
            <person name="Knapp D.G."/>
            <person name="Nemeth J.B."/>
            <person name="Barry K."/>
            <person name="Hainaut M."/>
            <person name="Henrissat B."/>
            <person name="Johnson J."/>
            <person name="Kuo A."/>
            <person name="Lim J.H.P."/>
            <person name="Lipzen A."/>
            <person name="Nolan M."/>
            <person name="Ohm R.A."/>
            <person name="Tamas L."/>
            <person name="Grigoriev I.V."/>
            <person name="Spatafora J.W."/>
            <person name="Nagy L.G."/>
            <person name="Kovacs G.M."/>
        </authorList>
    </citation>
    <scope>NUCLEOTIDE SEQUENCE [LARGE SCALE GENOMIC DNA]</scope>
    <source>
        <strain evidence="2 3">DSE2036</strain>
    </source>
</reference>
<evidence type="ECO:0000313" key="2">
    <source>
        <dbReference type="EMBL" id="PVI02085.1"/>
    </source>
</evidence>
<evidence type="ECO:0000256" key="1">
    <source>
        <dbReference type="SAM" id="MobiDB-lite"/>
    </source>
</evidence>
<organism evidence="2 3">
    <name type="scientific">Periconia macrospinosa</name>
    <dbReference type="NCBI Taxonomy" id="97972"/>
    <lineage>
        <taxon>Eukaryota</taxon>
        <taxon>Fungi</taxon>
        <taxon>Dikarya</taxon>
        <taxon>Ascomycota</taxon>
        <taxon>Pezizomycotina</taxon>
        <taxon>Dothideomycetes</taxon>
        <taxon>Pleosporomycetidae</taxon>
        <taxon>Pleosporales</taxon>
        <taxon>Massarineae</taxon>
        <taxon>Periconiaceae</taxon>
        <taxon>Periconia</taxon>
    </lineage>
</organism>
<dbReference type="Proteomes" id="UP000244855">
    <property type="component" value="Unassembled WGS sequence"/>
</dbReference>
<protein>
    <submittedName>
        <fullName evidence="2">Uncharacterized protein</fullName>
    </submittedName>
</protein>
<feature type="compositionally biased region" description="Polar residues" evidence="1">
    <location>
        <begin position="211"/>
        <end position="227"/>
    </location>
</feature>
<evidence type="ECO:0000313" key="3">
    <source>
        <dbReference type="Proteomes" id="UP000244855"/>
    </source>
</evidence>
<feature type="compositionally biased region" description="Low complexity" evidence="1">
    <location>
        <begin position="9"/>
        <end position="21"/>
    </location>
</feature>
<dbReference type="AlphaFoldDB" id="A0A2V1DXW0"/>
<proteinExistence type="predicted"/>
<feature type="region of interest" description="Disordered" evidence="1">
    <location>
        <begin position="187"/>
        <end position="399"/>
    </location>
</feature>
<feature type="compositionally biased region" description="Polar residues" evidence="1">
    <location>
        <begin position="351"/>
        <end position="363"/>
    </location>
</feature>
<feature type="compositionally biased region" description="Polar residues" evidence="1">
    <location>
        <begin position="304"/>
        <end position="321"/>
    </location>
</feature>
<dbReference type="STRING" id="97972.A0A2V1DXW0"/>
<feature type="region of interest" description="Disordered" evidence="1">
    <location>
        <begin position="1"/>
        <end position="29"/>
    </location>
</feature>
<dbReference type="EMBL" id="KZ805348">
    <property type="protein sequence ID" value="PVI02085.1"/>
    <property type="molecule type" value="Genomic_DNA"/>
</dbReference>
<name>A0A2V1DXW0_9PLEO</name>
<sequence length="399" mass="44224">MVLEELDSPPDSSSTASGSPGNDAYSSNQSPQFYVNAESLQKRLPLPMLGNSESQMRLKLQLLLQGTSNGMGRPVTADEAQAFASHIYDMEAKKSYYGAAGGLAGIYRWYDTMKTNQYPFYAPKNVDPNKFLWIKGPFAQIARHSWRLACYWIVATELGKTIGHFVMQPITTKAIVDDPRLRQVVEDTKAAGRANASGMRPDITNRRREMQGNSSGASSRNQAQATGSDDDMSPTAFADGPWNSSTNSPDFPHDDDSSNRPSGPFPQNPSPAWSRRPLPPPPQQQQKQQPFDDDASPTGGLFQAETQESANAPGSTESTGSAWERLRRGGSLPPIQRPPPPGRPPRRAQPEDSTIGDSFTFANSDEERQRAQEQAQREFDERLERERQGKDFNDEGRRW</sequence>
<gene>
    <name evidence="2" type="ORF">DM02DRAFT_318609</name>
</gene>
<dbReference type="OrthoDB" id="4204700at2759"/>
<accession>A0A2V1DXW0</accession>
<keyword evidence="3" id="KW-1185">Reference proteome</keyword>